<keyword evidence="1" id="KW-0732">Signal</keyword>
<dbReference type="AlphaFoldDB" id="A0A165HI10"/>
<feature type="signal peptide" evidence="1">
    <location>
        <begin position="1"/>
        <end position="18"/>
    </location>
</feature>
<name>A0A165HI10_9APHY</name>
<sequence length="203" mass="22500">MSRLFLFALMCLTQLCLLSDFRSTSLALHLCSLTRHKSKHFSSLSPFGDIIFSTSGNGLLSIVCYATMERNSAMSASSIPFHFQTPPAGLNSAQLGFPCGTPEVDRYIDNQIYYECERPPDCPVPFLIALSRDSSWHHCSVIDIVQDDLASRVARFQQAYFQKVDTIVISWLLSTPPCKIARLSGLLSLLVCGASLECAHCIR</sequence>
<dbReference type="InParanoid" id="A0A165HI10"/>
<dbReference type="GeneID" id="63818397"/>
<organism evidence="2 3">
    <name type="scientific">Laetiporus sulphureus 93-53</name>
    <dbReference type="NCBI Taxonomy" id="1314785"/>
    <lineage>
        <taxon>Eukaryota</taxon>
        <taxon>Fungi</taxon>
        <taxon>Dikarya</taxon>
        <taxon>Basidiomycota</taxon>
        <taxon>Agaricomycotina</taxon>
        <taxon>Agaricomycetes</taxon>
        <taxon>Polyporales</taxon>
        <taxon>Laetiporus</taxon>
    </lineage>
</organism>
<dbReference type="RefSeq" id="XP_040769405.1">
    <property type="nucleotide sequence ID" value="XM_040901365.1"/>
</dbReference>
<accession>A0A165HI10</accession>
<gene>
    <name evidence="2" type="ORF">LAESUDRAFT_151140</name>
</gene>
<evidence type="ECO:0000256" key="1">
    <source>
        <dbReference type="SAM" id="SignalP"/>
    </source>
</evidence>
<dbReference type="EMBL" id="KV427606">
    <property type="protein sequence ID" value="KZT11757.1"/>
    <property type="molecule type" value="Genomic_DNA"/>
</dbReference>
<evidence type="ECO:0000313" key="2">
    <source>
        <dbReference type="EMBL" id="KZT11757.1"/>
    </source>
</evidence>
<reference evidence="2 3" key="1">
    <citation type="journal article" date="2016" name="Mol. Biol. Evol.">
        <title>Comparative Genomics of Early-Diverging Mushroom-Forming Fungi Provides Insights into the Origins of Lignocellulose Decay Capabilities.</title>
        <authorList>
            <person name="Nagy L.G."/>
            <person name="Riley R."/>
            <person name="Tritt A."/>
            <person name="Adam C."/>
            <person name="Daum C."/>
            <person name="Floudas D."/>
            <person name="Sun H."/>
            <person name="Yadav J.S."/>
            <person name="Pangilinan J."/>
            <person name="Larsson K.H."/>
            <person name="Matsuura K."/>
            <person name="Barry K."/>
            <person name="Labutti K."/>
            <person name="Kuo R."/>
            <person name="Ohm R.A."/>
            <person name="Bhattacharya S.S."/>
            <person name="Shirouzu T."/>
            <person name="Yoshinaga Y."/>
            <person name="Martin F.M."/>
            <person name="Grigoriev I.V."/>
            <person name="Hibbett D.S."/>
        </authorList>
    </citation>
    <scope>NUCLEOTIDE SEQUENCE [LARGE SCALE GENOMIC DNA]</scope>
    <source>
        <strain evidence="2 3">93-53</strain>
    </source>
</reference>
<proteinExistence type="predicted"/>
<dbReference type="Proteomes" id="UP000076871">
    <property type="component" value="Unassembled WGS sequence"/>
</dbReference>
<feature type="chain" id="PRO_5007858681" evidence="1">
    <location>
        <begin position="19"/>
        <end position="203"/>
    </location>
</feature>
<protein>
    <submittedName>
        <fullName evidence="2">Uncharacterized protein</fullName>
    </submittedName>
</protein>
<evidence type="ECO:0000313" key="3">
    <source>
        <dbReference type="Proteomes" id="UP000076871"/>
    </source>
</evidence>
<keyword evidence="3" id="KW-1185">Reference proteome</keyword>